<feature type="non-terminal residue" evidence="1">
    <location>
        <position position="1"/>
    </location>
</feature>
<dbReference type="EMBL" id="KI964563">
    <property type="protein sequence ID" value="EUC36275.1"/>
    <property type="molecule type" value="Genomic_DNA"/>
</dbReference>
<evidence type="ECO:0000313" key="2">
    <source>
        <dbReference type="Proteomes" id="UP000053841"/>
    </source>
</evidence>
<name>W6YF38_COCC2</name>
<dbReference type="Proteomes" id="UP000053841">
    <property type="component" value="Unassembled WGS sequence"/>
</dbReference>
<evidence type="ECO:0000313" key="1">
    <source>
        <dbReference type="EMBL" id="EUC36275.1"/>
    </source>
</evidence>
<reference evidence="1 2" key="1">
    <citation type="journal article" date="2013" name="PLoS Genet.">
        <title>Comparative genome structure, secondary metabolite, and effector coding capacity across Cochliobolus pathogens.</title>
        <authorList>
            <person name="Condon B.J."/>
            <person name="Leng Y."/>
            <person name="Wu D."/>
            <person name="Bushley K.E."/>
            <person name="Ohm R.A."/>
            <person name="Otillar R."/>
            <person name="Martin J."/>
            <person name="Schackwitz W."/>
            <person name="Grimwood J."/>
            <person name="MohdZainudin N."/>
            <person name="Xue C."/>
            <person name="Wang R."/>
            <person name="Manning V.A."/>
            <person name="Dhillon B."/>
            <person name="Tu Z.J."/>
            <person name="Steffenson B.J."/>
            <person name="Salamov A."/>
            <person name="Sun H."/>
            <person name="Lowry S."/>
            <person name="LaButti K."/>
            <person name="Han J."/>
            <person name="Copeland A."/>
            <person name="Lindquist E."/>
            <person name="Barry K."/>
            <person name="Schmutz J."/>
            <person name="Baker S.E."/>
            <person name="Ciuffetti L.M."/>
            <person name="Grigoriev I.V."/>
            <person name="Zhong S."/>
            <person name="Turgeon B.G."/>
        </authorList>
    </citation>
    <scope>NUCLEOTIDE SEQUENCE [LARGE SCALE GENOMIC DNA]</scope>
    <source>
        <strain evidence="1 2">26-R-13</strain>
    </source>
</reference>
<accession>W6YF38</accession>
<dbReference type="RefSeq" id="XP_007709401.1">
    <property type="nucleotide sequence ID" value="XM_007711211.1"/>
</dbReference>
<sequence length="63" mass="7270">RIDFVPSFSNSSWPTARQLQRVSLLYAWKRRVLRPGPAKSVLSKATRLLDLRLTAYDSVHVLM</sequence>
<dbReference type="AlphaFoldDB" id="W6YF38"/>
<keyword evidence="2" id="KW-1185">Reference proteome</keyword>
<dbReference type="HOGENOM" id="CLU_2891913_0_0_1"/>
<dbReference type="KEGG" id="bze:COCCADRAFT_88648"/>
<organism evidence="1 2">
    <name type="scientific">Cochliobolus carbonum (strain 26-R-13)</name>
    <name type="common">Maize leaf spot fungus</name>
    <name type="synonym">Bipolaris zeicola</name>
    <dbReference type="NCBI Taxonomy" id="930089"/>
    <lineage>
        <taxon>Eukaryota</taxon>
        <taxon>Fungi</taxon>
        <taxon>Dikarya</taxon>
        <taxon>Ascomycota</taxon>
        <taxon>Pezizomycotina</taxon>
        <taxon>Dothideomycetes</taxon>
        <taxon>Pleosporomycetidae</taxon>
        <taxon>Pleosporales</taxon>
        <taxon>Pleosporineae</taxon>
        <taxon>Pleosporaceae</taxon>
        <taxon>Bipolaris</taxon>
    </lineage>
</organism>
<protein>
    <submittedName>
        <fullName evidence="1">Uncharacterized protein</fullName>
    </submittedName>
</protein>
<dbReference type="GeneID" id="19152616"/>
<proteinExistence type="predicted"/>
<gene>
    <name evidence="1" type="ORF">COCCADRAFT_88648</name>
</gene>